<proteinExistence type="predicted"/>
<accession>A0ABW2I1D2</accession>
<protein>
    <recommendedName>
        <fullName evidence="3">Transposase</fullName>
    </recommendedName>
</protein>
<reference evidence="2" key="1">
    <citation type="journal article" date="2019" name="Int. J. Syst. Evol. Microbiol.">
        <title>The Global Catalogue of Microorganisms (GCM) 10K type strain sequencing project: providing services to taxonomists for standard genome sequencing and annotation.</title>
        <authorList>
            <consortium name="The Broad Institute Genomics Platform"/>
            <consortium name="The Broad Institute Genome Sequencing Center for Infectious Disease"/>
            <person name="Wu L."/>
            <person name="Ma J."/>
        </authorList>
    </citation>
    <scope>NUCLEOTIDE SEQUENCE [LARGE SCALE GENOMIC DNA]</scope>
    <source>
        <strain evidence="2">XZYJT-10</strain>
    </source>
</reference>
<evidence type="ECO:0000313" key="1">
    <source>
        <dbReference type="EMBL" id="MFC7278663.1"/>
    </source>
</evidence>
<sequence length="196" mass="22070">MPNLDFYAADDDWSAVLRVVFDLGLFRVFEADSRHDHELREFRTLDEVASDHHGRHLQLLVVGAGPEPVAKRINFLPGIVDATFRYTCEGWGLIQLHYGGVFRDRELRWSHTNHNTEKRASAWARTVDHLGDPAAWDWPAVTSASGKMNRAIRRMAVGKVRSHPVLPHAAQVIAEANLRYEYGIGIHATPAFGVTP</sequence>
<gene>
    <name evidence="1" type="ORF">ACFQS1_32235</name>
</gene>
<comment type="caution">
    <text evidence="1">The sequence shown here is derived from an EMBL/GenBank/DDBJ whole genome shotgun (WGS) entry which is preliminary data.</text>
</comment>
<organism evidence="1 2">
    <name type="scientific">Paractinoplanes rhizophilus</name>
    <dbReference type="NCBI Taxonomy" id="1416877"/>
    <lineage>
        <taxon>Bacteria</taxon>
        <taxon>Bacillati</taxon>
        <taxon>Actinomycetota</taxon>
        <taxon>Actinomycetes</taxon>
        <taxon>Micromonosporales</taxon>
        <taxon>Micromonosporaceae</taxon>
        <taxon>Paractinoplanes</taxon>
    </lineage>
</organism>
<evidence type="ECO:0008006" key="3">
    <source>
        <dbReference type="Google" id="ProtNLM"/>
    </source>
</evidence>
<dbReference type="RefSeq" id="WP_378975720.1">
    <property type="nucleotide sequence ID" value="NZ_JBHTBJ010000036.1"/>
</dbReference>
<name>A0ABW2I1D2_9ACTN</name>
<dbReference type="Proteomes" id="UP001596548">
    <property type="component" value="Unassembled WGS sequence"/>
</dbReference>
<evidence type="ECO:0000313" key="2">
    <source>
        <dbReference type="Proteomes" id="UP001596548"/>
    </source>
</evidence>
<keyword evidence="2" id="KW-1185">Reference proteome</keyword>
<dbReference type="EMBL" id="JBHTBJ010000036">
    <property type="protein sequence ID" value="MFC7278663.1"/>
    <property type="molecule type" value="Genomic_DNA"/>
</dbReference>